<feature type="domain" description="Ricin B lectin" evidence="1">
    <location>
        <begin position="623"/>
        <end position="750"/>
    </location>
</feature>
<dbReference type="InterPro" id="IPR035992">
    <property type="entry name" value="Ricin_B-like_lectins"/>
</dbReference>
<dbReference type="InterPro" id="IPR013780">
    <property type="entry name" value="Glyco_hydro_b"/>
</dbReference>
<gene>
    <name evidence="2" type="ORF">Raf01_53760</name>
</gene>
<organism evidence="2 3">
    <name type="scientific">Rugosimonospora africana</name>
    <dbReference type="NCBI Taxonomy" id="556532"/>
    <lineage>
        <taxon>Bacteria</taxon>
        <taxon>Bacillati</taxon>
        <taxon>Actinomycetota</taxon>
        <taxon>Actinomycetes</taxon>
        <taxon>Micromonosporales</taxon>
        <taxon>Micromonosporaceae</taxon>
        <taxon>Rugosimonospora</taxon>
    </lineage>
</organism>
<dbReference type="CDD" id="cd23418">
    <property type="entry name" value="beta-trefoil_Ricin_XLN-like"/>
    <property type="match status" value="1"/>
</dbReference>
<reference evidence="2" key="1">
    <citation type="submission" date="2021-01" db="EMBL/GenBank/DDBJ databases">
        <title>Whole genome shotgun sequence of Rugosimonospora africana NBRC 104875.</title>
        <authorList>
            <person name="Komaki H."/>
            <person name="Tamura T."/>
        </authorList>
    </citation>
    <scope>NUCLEOTIDE SEQUENCE</scope>
    <source>
        <strain evidence="2">NBRC 104875</strain>
    </source>
</reference>
<dbReference type="Pfam" id="PF00652">
    <property type="entry name" value="Ricin_B_lectin"/>
    <property type="match status" value="1"/>
</dbReference>
<evidence type="ECO:0000313" key="3">
    <source>
        <dbReference type="Proteomes" id="UP000642748"/>
    </source>
</evidence>
<evidence type="ECO:0000259" key="1">
    <source>
        <dbReference type="SMART" id="SM00458"/>
    </source>
</evidence>
<dbReference type="InterPro" id="IPR036365">
    <property type="entry name" value="PGBD-like_sf"/>
</dbReference>
<dbReference type="SUPFAM" id="SSF51445">
    <property type="entry name" value="(Trans)glycosidases"/>
    <property type="match status" value="1"/>
</dbReference>
<keyword evidence="3" id="KW-1185">Reference proteome</keyword>
<name>A0A8J3QVL2_9ACTN</name>
<dbReference type="EMBL" id="BONZ01000050">
    <property type="protein sequence ID" value="GIH17204.1"/>
    <property type="molecule type" value="Genomic_DNA"/>
</dbReference>
<sequence length="752" mass="78017">MAALPERAGILRRWRVLGALVTVLVIVAMATPGVVFAATTDDIKLAQSDLNGLAYNAGAVDGVAGPQTRAAVQAFQGDRCLDVDGLVGPQTLGALGAVIKLVQAAASAVPSGEYNAATKAAVATYQASHGLPADGIAGADTMAAMGIDRLDPTCHTAQVSGWPAQTIDGVGASGAWWPNDLAKFSTSAQQAVADLLFGSQGIQLSAYRYNIGGGGVGVTVPDRAPQTMMTSVGSYDWSHDPGGTTFVTDAAHAGVPTIIGFVTSAPAAFTTNGKSCGGSLISGDEQAYADYLSDIVDHFAAQGVSINYVSPMNEPDNSFSSCGQEGMSVDASQRATIVRTLGATLAQRSLPVGISADESSRSNYALSEWPAWMSASGVSPYVATLAHHTYDWPDDGTMTNLQSMSRLYGKPSWATEICCHTSMSGGFAAQYDPTIVGALPMANEIYRDFALTNDTQFHWFEALSNSIGCDPSTSSTCATTKNTSGWNDGLIYYDPNYAKDGNQALYPTKRYYVLGQYSKFIRPGSVRFAVTGTPSGVSALATSNSGKWTVVVTNVDTATQSFHVHFNALEDITATAAYRTSATQNIAPVGLPAVSDGVASLTVPGQSVTTYVFAQNGGTAVKAGASAVIGAQSKKCLDITGGSTADDAPTQLNTCDGAPNQGFSYTPASELRVLGKCLDAYRQGTVNGTSVVLYTCNGGANQKWTLSADGEIRGVQSNLCLDAHGQGTANGTAVDLWSCNGGANEQWARPDE</sequence>
<dbReference type="InterPro" id="IPR017853">
    <property type="entry name" value="GH"/>
</dbReference>
<dbReference type="Pfam" id="PF14587">
    <property type="entry name" value="Glyco_hydr_30_2"/>
    <property type="match status" value="1"/>
</dbReference>
<dbReference type="Gene3D" id="2.60.40.1180">
    <property type="entry name" value="Golgi alpha-mannosidase II"/>
    <property type="match status" value="1"/>
</dbReference>
<dbReference type="SUPFAM" id="SSF47090">
    <property type="entry name" value="PGBD-like"/>
    <property type="match status" value="2"/>
</dbReference>
<dbReference type="Gene3D" id="3.20.20.80">
    <property type="entry name" value="Glycosidases"/>
    <property type="match status" value="1"/>
</dbReference>
<dbReference type="SUPFAM" id="SSF50370">
    <property type="entry name" value="Ricin B-like lectins"/>
    <property type="match status" value="1"/>
</dbReference>
<dbReference type="InterPro" id="IPR036366">
    <property type="entry name" value="PGBDSf"/>
</dbReference>
<dbReference type="GO" id="GO:0004553">
    <property type="term" value="F:hydrolase activity, hydrolyzing O-glycosyl compounds"/>
    <property type="evidence" value="ECO:0007669"/>
    <property type="project" value="InterPro"/>
</dbReference>
<dbReference type="InterPro" id="IPR039743">
    <property type="entry name" value="6GAL/EXGAL"/>
</dbReference>
<dbReference type="InterPro" id="IPR000772">
    <property type="entry name" value="Ricin_B_lectin"/>
</dbReference>
<dbReference type="Gene3D" id="2.80.10.50">
    <property type="match status" value="1"/>
</dbReference>
<dbReference type="SMART" id="SM00458">
    <property type="entry name" value="RICIN"/>
    <property type="match status" value="1"/>
</dbReference>
<protein>
    <recommendedName>
        <fullName evidence="1">Ricin B lectin domain-containing protein</fullName>
    </recommendedName>
</protein>
<accession>A0A8J3QVL2</accession>
<dbReference type="AlphaFoldDB" id="A0A8J3QVL2"/>
<dbReference type="InterPro" id="IPR002477">
    <property type="entry name" value="Peptidoglycan-bd-like"/>
</dbReference>
<comment type="caution">
    <text evidence="2">The sequence shown here is derived from an EMBL/GenBank/DDBJ whole genome shotgun (WGS) entry which is preliminary data.</text>
</comment>
<dbReference type="Gene3D" id="1.10.101.10">
    <property type="entry name" value="PGBD-like superfamily/PGBD"/>
    <property type="match status" value="2"/>
</dbReference>
<evidence type="ECO:0000313" key="2">
    <source>
        <dbReference type="EMBL" id="GIH17204.1"/>
    </source>
</evidence>
<proteinExistence type="predicted"/>
<dbReference type="PROSITE" id="PS50231">
    <property type="entry name" value="RICIN_B_LECTIN"/>
    <property type="match status" value="1"/>
</dbReference>
<dbReference type="RefSeq" id="WP_203920764.1">
    <property type="nucleotide sequence ID" value="NZ_BONZ01000050.1"/>
</dbReference>
<dbReference type="PANTHER" id="PTHR42767:SF1">
    <property type="entry name" value="ENDO-BETA-1,6-GALACTANASE-LIKE DOMAIN-CONTAINING PROTEIN"/>
    <property type="match status" value="1"/>
</dbReference>
<dbReference type="PANTHER" id="PTHR42767">
    <property type="entry name" value="ENDO-BETA-1,6-GALACTANASE"/>
    <property type="match status" value="1"/>
</dbReference>
<dbReference type="InterPro" id="IPR039514">
    <property type="entry name" value="6GAL-like"/>
</dbReference>
<dbReference type="Proteomes" id="UP000642748">
    <property type="component" value="Unassembled WGS sequence"/>
</dbReference>
<dbReference type="Pfam" id="PF01471">
    <property type="entry name" value="PG_binding_1"/>
    <property type="match status" value="2"/>
</dbReference>